<dbReference type="PRINTS" id="PR00457">
    <property type="entry name" value="ANPEROXIDASE"/>
</dbReference>
<evidence type="ECO:0000256" key="2">
    <source>
        <dbReference type="ARBA" id="ARBA00022617"/>
    </source>
</evidence>
<dbReference type="GO" id="GO:0004601">
    <property type="term" value="F:peroxidase activity"/>
    <property type="evidence" value="ECO:0007669"/>
    <property type="project" value="UniProtKB-KW"/>
</dbReference>
<dbReference type="InterPro" id="IPR010255">
    <property type="entry name" value="Haem_peroxidase_sf"/>
</dbReference>
<keyword evidence="2 7" id="KW-0349">Heme</keyword>
<keyword evidence="4" id="KW-0223">Dioxygenase</keyword>
<evidence type="ECO:0000256" key="3">
    <source>
        <dbReference type="ARBA" id="ARBA00022723"/>
    </source>
</evidence>
<protein>
    <submittedName>
        <fullName evidence="8">Heme peroxidase</fullName>
    </submittedName>
</protein>
<evidence type="ECO:0000256" key="4">
    <source>
        <dbReference type="ARBA" id="ARBA00022964"/>
    </source>
</evidence>
<dbReference type="AlphaFoldDB" id="A0A4Y7QFK9"/>
<sequence>MSKIDLTQSFIVKGAELGHLAFRPLPNAPDGYYDYQALAAGETNGKSEQHSRLYNVVESVQESVKRGPLVTNPKAEGIIDFFRNQDAIDDRRGFFVNSLSAISKMAPGPVANKLNDEAITLLYNTVPHPPATFLGSQYRSADGSNNSIFSPDLGKAGTPYARSVQAKHPQPTNMLPDPGLVFDTLLKARDFQEHPGKNSSLTFAFASLVTHSLFRTDPRDWNKNNTSSYLDLSPVYGYNQITQDLVRNKDLGRGLLYPDTFSEERLGFLPAAVSALLVIFSRNHNYIADMLLKINERKRWTNPPPADEKARLAQDEEIFQTARLVNCGHFMALIFGDYVAGFLGLGRDGNTWSMDAFDRVKMNNGDLLPRGQGNQVSVEFNVLYRWHATTAKEDVKWTEESFNRLFKGKPLDKVTLKDFGDVARDAFNTIDPDPKTRTFGGLKRNADGYFSDDDLAGLLHDATEKCAGAYRARGTPAALRVIEIMGIEQSRQWGVCTMNEFRRFLGLKALESFEEWNPDKEIANAARLLYGHIDNLELYTGLQAEACMPLGPGSGICCGYTMTRAILGDAIALVRGDRFYTTDYTPQNLTSWGYQDCARDPDNGAFGAALPKLLFRHLPRHYPANSVYALFPFFTPTVTKQNLTKLGLADKYDFNRPKATPVPKVLNTLTGIRHVFADYTKYKTIYTADMKLLTNDYGFFLVFDEYEKHTADKAIVIHALFPDNQSLARYSDWYAEKYKALIAEKSYKYDGIQGNFVDIVKDVINLASVHWAADMLCGIPLKTKANPKGLFTEQEVSDMFSLLFSCVFENIAPEHGWVLRYAASQVGAIVNGLIEQSLNEVAPKTASNPLVGFFTQVSQKIWPTVPKECHPFLGKLAASGRPTKDLVACVIGLAVGSSVNFSQAVAQVVDFYLDEKNVTHRKEIERLIKTNDKASDEKLQGYVREAMRFNPQFGGLFRAVAEDDVIPQGDGLAPLPVKKGDLIFSSFKNAHQNPADFPNPEKVDPTRSPTDYQLQGAGFHNCPGVDFAQKNVIPRILRIIFSLPNLRRAPGPKGVLASFIDRQFETDNRMYVTFTGAWSPWPGSFHVAYD</sequence>
<dbReference type="CDD" id="cd09817">
    <property type="entry name" value="linoleate_diol_synthase_like"/>
    <property type="match status" value="1"/>
</dbReference>
<dbReference type="GO" id="GO:0051213">
    <property type="term" value="F:dioxygenase activity"/>
    <property type="evidence" value="ECO:0007669"/>
    <property type="project" value="UniProtKB-KW"/>
</dbReference>
<dbReference type="PANTHER" id="PTHR11903">
    <property type="entry name" value="PROSTAGLANDIN G/H SYNTHASE"/>
    <property type="match status" value="1"/>
</dbReference>
<dbReference type="OrthoDB" id="823504at2759"/>
<dbReference type="STRING" id="50990.A0A4Y7QFK9"/>
<dbReference type="CDD" id="cd20612">
    <property type="entry name" value="CYP_LDS-like_C"/>
    <property type="match status" value="1"/>
</dbReference>
<dbReference type="EMBL" id="ML170161">
    <property type="protein sequence ID" value="TDL26424.1"/>
    <property type="molecule type" value="Genomic_DNA"/>
</dbReference>
<keyword evidence="8" id="KW-0575">Peroxidase</keyword>
<name>A0A4Y7QFK9_9AGAM</name>
<organism evidence="8 9">
    <name type="scientific">Rickenella mellea</name>
    <dbReference type="NCBI Taxonomy" id="50990"/>
    <lineage>
        <taxon>Eukaryota</taxon>
        <taxon>Fungi</taxon>
        <taxon>Dikarya</taxon>
        <taxon>Basidiomycota</taxon>
        <taxon>Agaricomycotina</taxon>
        <taxon>Agaricomycetes</taxon>
        <taxon>Hymenochaetales</taxon>
        <taxon>Rickenellaceae</taxon>
        <taxon>Rickenella</taxon>
    </lineage>
</organism>
<dbReference type="GO" id="GO:0004497">
    <property type="term" value="F:monooxygenase activity"/>
    <property type="evidence" value="ECO:0007669"/>
    <property type="project" value="InterPro"/>
</dbReference>
<dbReference type="VEuPathDB" id="FungiDB:BD410DRAFT_520610"/>
<dbReference type="Gene3D" id="1.10.630.10">
    <property type="entry name" value="Cytochrome P450"/>
    <property type="match status" value="1"/>
</dbReference>
<dbReference type="InterPro" id="IPR001128">
    <property type="entry name" value="Cyt_P450"/>
</dbReference>
<dbReference type="Pfam" id="PF00067">
    <property type="entry name" value="p450"/>
    <property type="match status" value="1"/>
</dbReference>
<feature type="binding site" description="axial binding residue" evidence="7">
    <location>
        <position position="387"/>
    </location>
    <ligand>
        <name>heme b</name>
        <dbReference type="ChEBI" id="CHEBI:60344"/>
    </ligand>
    <ligandPart>
        <name>Fe</name>
        <dbReference type="ChEBI" id="CHEBI:18248"/>
    </ligandPart>
</feature>
<keyword evidence="3 7" id="KW-0479">Metal-binding</keyword>
<dbReference type="Proteomes" id="UP000294933">
    <property type="component" value="Unassembled WGS sequence"/>
</dbReference>
<dbReference type="SUPFAM" id="SSF48264">
    <property type="entry name" value="Cytochrome P450"/>
    <property type="match status" value="1"/>
</dbReference>
<gene>
    <name evidence="8" type="ORF">BD410DRAFT_520610</name>
</gene>
<dbReference type="InterPro" id="IPR034812">
    <property type="entry name" value="Ppo-like_N"/>
</dbReference>
<keyword evidence="6 7" id="KW-0408">Iron</keyword>
<dbReference type="Pfam" id="PF03098">
    <property type="entry name" value="An_peroxidase"/>
    <property type="match status" value="2"/>
</dbReference>
<dbReference type="GO" id="GO:0005506">
    <property type="term" value="F:iron ion binding"/>
    <property type="evidence" value="ECO:0007669"/>
    <property type="project" value="InterPro"/>
</dbReference>
<evidence type="ECO:0000256" key="6">
    <source>
        <dbReference type="ARBA" id="ARBA00023004"/>
    </source>
</evidence>
<comment type="subunit">
    <text evidence="1">Homotetramer.</text>
</comment>
<dbReference type="InterPro" id="IPR019791">
    <property type="entry name" value="Haem_peroxidase_animal"/>
</dbReference>
<keyword evidence="9" id="KW-1185">Reference proteome</keyword>
<dbReference type="InterPro" id="IPR036396">
    <property type="entry name" value="Cyt_P450_sf"/>
</dbReference>
<dbReference type="GO" id="GO:0020037">
    <property type="term" value="F:heme binding"/>
    <property type="evidence" value="ECO:0007669"/>
    <property type="project" value="InterPro"/>
</dbReference>
<evidence type="ECO:0000313" key="8">
    <source>
        <dbReference type="EMBL" id="TDL26424.1"/>
    </source>
</evidence>
<dbReference type="Gene3D" id="1.10.640.10">
    <property type="entry name" value="Haem peroxidase domain superfamily, animal type"/>
    <property type="match status" value="1"/>
</dbReference>
<accession>A0A4Y7QFK9</accession>
<dbReference type="PANTHER" id="PTHR11903:SF37">
    <property type="entry name" value="PSI-PRODUCING OXYGENASE A"/>
    <property type="match status" value="1"/>
</dbReference>
<dbReference type="SUPFAM" id="SSF48113">
    <property type="entry name" value="Heme-dependent peroxidases"/>
    <property type="match status" value="1"/>
</dbReference>
<dbReference type="GO" id="GO:0006979">
    <property type="term" value="P:response to oxidative stress"/>
    <property type="evidence" value="ECO:0007669"/>
    <property type="project" value="InterPro"/>
</dbReference>
<reference evidence="8 9" key="1">
    <citation type="submission" date="2018-06" db="EMBL/GenBank/DDBJ databases">
        <title>A transcriptomic atlas of mushroom development highlights an independent origin of complex multicellularity.</title>
        <authorList>
            <consortium name="DOE Joint Genome Institute"/>
            <person name="Krizsan K."/>
            <person name="Almasi E."/>
            <person name="Merenyi Z."/>
            <person name="Sahu N."/>
            <person name="Viragh M."/>
            <person name="Koszo T."/>
            <person name="Mondo S."/>
            <person name="Kiss B."/>
            <person name="Balint B."/>
            <person name="Kues U."/>
            <person name="Barry K."/>
            <person name="Hegedus J.C."/>
            <person name="Henrissat B."/>
            <person name="Johnson J."/>
            <person name="Lipzen A."/>
            <person name="Ohm R."/>
            <person name="Nagy I."/>
            <person name="Pangilinan J."/>
            <person name="Yan J."/>
            <person name="Xiong Y."/>
            <person name="Grigoriev I.V."/>
            <person name="Hibbett D.S."/>
            <person name="Nagy L.G."/>
        </authorList>
    </citation>
    <scope>NUCLEOTIDE SEQUENCE [LARGE SCALE GENOMIC DNA]</scope>
    <source>
        <strain evidence="8 9">SZMC22713</strain>
    </source>
</reference>
<evidence type="ECO:0000256" key="7">
    <source>
        <dbReference type="PIRSR" id="PIRSR619791-2"/>
    </source>
</evidence>
<dbReference type="InterPro" id="IPR050783">
    <property type="entry name" value="Oxylipin_biosynth_metab"/>
</dbReference>
<dbReference type="GO" id="GO:0006631">
    <property type="term" value="P:fatty acid metabolic process"/>
    <property type="evidence" value="ECO:0007669"/>
    <property type="project" value="UniProtKB-ARBA"/>
</dbReference>
<evidence type="ECO:0000313" key="9">
    <source>
        <dbReference type="Proteomes" id="UP000294933"/>
    </source>
</evidence>
<dbReference type="GO" id="GO:0016705">
    <property type="term" value="F:oxidoreductase activity, acting on paired donors, with incorporation or reduction of molecular oxygen"/>
    <property type="evidence" value="ECO:0007669"/>
    <property type="project" value="InterPro"/>
</dbReference>
<dbReference type="InterPro" id="IPR037120">
    <property type="entry name" value="Haem_peroxidase_sf_animal"/>
</dbReference>
<keyword evidence="5" id="KW-0560">Oxidoreductase</keyword>
<evidence type="ECO:0000256" key="5">
    <source>
        <dbReference type="ARBA" id="ARBA00023002"/>
    </source>
</evidence>
<dbReference type="PROSITE" id="PS50292">
    <property type="entry name" value="PEROXIDASE_3"/>
    <property type="match status" value="1"/>
</dbReference>
<evidence type="ECO:0000256" key="1">
    <source>
        <dbReference type="ARBA" id="ARBA00011881"/>
    </source>
</evidence>
<proteinExistence type="predicted"/>